<keyword evidence="5 7" id="KW-1133">Transmembrane helix</keyword>
<comment type="similarity">
    <text evidence="2">Belongs to the CPA3 antiporters (TC 2.A.63) subunit C family.</text>
</comment>
<keyword evidence="4 7" id="KW-0812">Transmembrane</keyword>
<dbReference type="Proteomes" id="UP001260072">
    <property type="component" value="Unassembled WGS sequence"/>
</dbReference>
<dbReference type="Pfam" id="PF00420">
    <property type="entry name" value="Oxidored_q2"/>
    <property type="match status" value="1"/>
</dbReference>
<dbReference type="EMBL" id="JAVKGS010000003">
    <property type="protein sequence ID" value="MDR5692837.1"/>
    <property type="molecule type" value="Genomic_DNA"/>
</dbReference>
<name>A0ABU1FM44_9MICO</name>
<keyword evidence="6 7" id="KW-0472">Membrane</keyword>
<comment type="caution">
    <text evidence="8">The sequence shown here is derived from an EMBL/GenBank/DDBJ whole genome shotgun (WGS) entry which is preliminary data.</text>
</comment>
<evidence type="ECO:0000256" key="2">
    <source>
        <dbReference type="ARBA" id="ARBA00010388"/>
    </source>
</evidence>
<protein>
    <submittedName>
        <fullName evidence="8">NADH-quinone oxidoreductase subunit K</fullName>
        <ecNumber evidence="8">1.6.5.9</ecNumber>
    </submittedName>
</protein>
<keyword evidence="3" id="KW-1003">Cell membrane</keyword>
<proteinExistence type="inferred from homology"/>
<organism evidence="8 9">
    <name type="scientific">Agromyces indicus</name>
    <dbReference type="NCBI Taxonomy" id="758919"/>
    <lineage>
        <taxon>Bacteria</taxon>
        <taxon>Bacillati</taxon>
        <taxon>Actinomycetota</taxon>
        <taxon>Actinomycetes</taxon>
        <taxon>Micrococcales</taxon>
        <taxon>Microbacteriaceae</taxon>
        <taxon>Agromyces</taxon>
    </lineage>
</organism>
<comment type="subcellular location">
    <subcellularLocation>
        <location evidence="1">Cell membrane</location>
        <topology evidence="1">Multi-pass membrane protein</topology>
    </subcellularLocation>
</comment>
<evidence type="ECO:0000256" key="7">
    <source>
        <dbReference type="SAM" id="Phobius"/>
    </source>
</evidence>
<dbReference type="PANTHER" id="PTHR34583">
    <property type="entry name" value="ANTIPORTER SUBUNIT MNHC2-RELATED"/>
    <property type="match status" value="1"/>
</dbReference>
<feature type="transmembrane region" description="Helical" evidence="7">
    <location>
        <begin position="30"/>
        <end position="54"/>
    </location>
</feature>
<dbReference type="EC" id="1.6.5.9" evidence="8"/>
<feature type="transmembrane region" description="Helical" evidence="7">
    <location>
        <begin position="74"/>
        <end position="95"/>
    </location>
</feature>
<gene>
    <name evidence="8" type="ORF">RH861_12270</name>
</gene>
<evidence type="ECO:0000256" key="4">
    <source>
        <dbReference type="ARBA" id="ARBA00022692"/>
    </source>
</evidence>
<evidence type="ECO:0000256" key="3">
    <source>
        <dbReference type="ARBA" id="ARBA00022475"/>
    </source>
</evidence>
<dbReference type="RefSeq" id="WP_310521209.1">
    <property type="nucleotide sequence ID" value="NZ_BAABBS010000001.1"/>
</dbReference>
<dbReference type="InterPro" id="IPR039428">
    <property type="entry name" value="NUOK/Mnh_C1-like"/>
</dbReference>
<dbReference type="GO" id="GO:0050136">
    <property type="term" value="F:NADH dehydrogenase (quinone) (non-electrogenic) activity"/>
    <property type="evidence" value="ECO:0007669"/>
    <property type="project" value="UniProtKB-EC"/>
</dbReference>
<keyword evidence="8" id="KW-0560">Oxidoreductase</keyword>
<reference evidence="9" key="1">
    <citation type="submission" date="2023-07" db="EMBL/GenBank/DDBJ databases">
        <title>Description of three actinobacteria isolated from air of manufacturing shop in a pharmaceutical factory.</title>
        <authorList>
            <person name="Zhang D.-F."/>
        </authorList>
    </citation>
    <scope>NUCLEOTIDE SEQUENCE [LARGE SCALE GENOMIC DNA]</scope>
    <source>
        <strain evidence="9">CCTCC AB 2011122</strain>
    </source>
</reference>
<dbReference type="InterPro" id="IPR050601">
    <property type="entry name" value="CPA3_antiporter_subunitC"/>
</dbReference>
<accession>A0ABU1FM44</accession>
<sequence>MTPTLVLVIVAAVLFGAGVAVMLERSLTRVLIGFLLVGNGVNLFMFSMAGAPGLAPLLVDGVDEAALSDPLPQAFVLTAIVINLGLTAFMLALVYRTWWLAQLGAQGDIIGDEEDAEEDAVETAGLIRSTAEDDRAVQDVLDASDEEVRR</sequence>
<evidence type="ECO:0000256" key="1">
    <source>
        <dbReference type="ARBA" id="ARBA00004651"/>
    </source>
</evidence>
<dbReference type="Gene3D" id="1.10.287.3510">
    <property type="match status" value="1"/>
</dbReference>
<dbReference type="PANTHER" id="PTHR34583:SF2">
    <property type="entry name" value="ANTIPORTER SUBUNIT MNHC2-RELATED"/>
    <property type="match status" value="1"/>
</dbReference>
<keyword evidence="9" id="KW-1185">Reference proteome</keyword>
<evidence type="ECO:0000313" key="8">
    <source>
        <dbReference type="EMBL" id="MDR5692837.1"/>
    </source>
</evidence>
<feature type="transmembrane region" description="Helical" evidence="7">
    <location>
        <begin position="6"/>
        <end position="23"/>
    </location>
</feature>
<evidence type="ECO:0000256" key="6">
    <source>
        <dbReference type="ARBA" id="ARBA00023136"/>
    </source>
</evidence>
<evidence type="ECO:0000256" key="5">
    <source>
        <dbReference type="ARBA" id="ARBA00022989"/>
    </source>
</evidence>
<evidence type="ECO:0000313" key="9">
    <source>
        <dbReference type="Proteomes" id="UP001260072"/>
    </source>
</evidence>